<name>A0A9Q0FV02_9ROSI</name>
<gene>
    <name evidence="3" type="ORF">Tsubulata_032521</name>
</gene>
<feature type="region of interest" description="Disordered" evidence="1">
    <location>
        <begin position="16"/>
        <end position="43"/>
    </location>
</feature>
<proteinExistence type="predicted"/>
<evidence type="ECO:0000313" key="3">
    <source>
        <dbReference type="EMBL" id="KAJ4838180.1"/>
    </source>
</evidence>
<dbReference type="PANTHER" id="PTHR36061:SF3">
    <property type="entry name" value="OS04G0692200 PROTEIN"/>
    <property type="match status" value="1"/>
</dbReference>
<dbReference type="Proteomes" id="UP001141552">
    <property type="component" value="Unassembled WGS sequence"/>
</dbReference>
<feature type="compositionally biased region" description="Low complexity" evidence="1">
    <location>
        <begin position="59"/>
        <end position="80"/>
    </location>
</feature>
<dbReference type="PANTHER" id="PTHR36061">
    <property type="match status" value="1"/>
</dbReference>
<reference evidence="3" key="2">
    <citation type="journal article" date="2023" name="Plants (Basel)">
        <title>Annotation of the Turnera subulata (Passifloraceae) Draft Genome Reveals the S-Locus Evolved after the Divergence of Turneroideae from Passifloroideae in a Stepwise Manner.</title>
        <authorList>
            <person name="Henning P.M."/>
            <person name="Roalson E.H."/>
            <person name="Mir W."/>
            <person name="McCubbin A.G."/>
            <person name="Shore J.S."/>
        </authorList>
    </citation>
    <scope>NUCLEOTIDE SEQUENCE</scope>
    <source>
        <strain evidence="3">F60SS</strain>
    </source>
</reference>
<dbReference type="OrthoDB" id="1918611at2759"/>
<evidence type="ECO:0000256" key="1">
    <source>
        <dbReference type="SAM" id="MobiDB-lite"/>
    </source>
</evidence>
<dbReference type="InterPro" id="IPR022203">
    <property type="entry name" value="DUF3727"/>
</dbReference>
<dbReference type="AlphaFoldDB" id="A0A9Q0FV02"/>
<evidence type="ECO:0000313" key="4">
    <source>
        <dbReference type="Proteomes" id="UP001141552"/>
    </source>
</evidence>
<feature type="compositionally biased region" description="Low complexity" evidence="1">
    <location>
        <begin position="16"/>
        <end position="34"/>
    </location>
</feature>
<accession>A0A9Q0FV02</accession>
<feature type="region of interest" description="Disordered" evidence="1">
    <location>
        <begin position="57"/>
        <end position="103"/>
    </location>
</feature>
<feature type="compositionally biased region" description="Acidic residues" evidence="1">
    <location>
        <begin position="136"/>
        <end position="146"/>
    </location>
</feature>
<evidence type="ECO:0000256" key="2">
    <source>
        <dbReference type="SAM" id="SignalP"/>
    </source>
</evidence>
<reference evidence="3" key="1">
    <citation type="submission" date="2022-02" db="EMBL/GenBank/DDBJ databases">
        <authorList>
            <person name="Henning P.M."/>
            <person name="McCubbin A.G."/>
            <person name="Shore J.S."/>
        </authorList>
    </citation>
    <scope>NUCLEOTIDE SEQUENCE</scope>
    <source>
        <strain evidence="3">F60SS</strain>
        <tissue evidence="3">Leaves</tissue>
    </source>
</reference>
<feature type="signal peptide" evidence="2">
    <location>
        <begin position="1"/>
        <end position="20"/>
    </location>
</feature>
<keyword evidence="2" id="KW-0732">Signal</keyword>
<feature type="chain" id="PRO_5040439198" evidence="2">
    <location>
        <begin position="21"/>
        <end position="378"/>
    </location>
</feature>
<feature type="compositionally biased region" description="Basic residues" evidence="1">
    <location>
        <begin position="94"/>
        <end position="103"/>
    </location>
</feature>
<dbReference type="Pfam" id="PF12527">
    <property type="entry name" value="DUF3727"/>
    <property type="match status" value="1"/>
</dbReference>
<feature type="region of interest" description="Disordered" evidence="1">
    <location>
        <begin position="126"/>
        <end position="171"/>
    </location>
</feature>
<protein>
    <submittedName>
        <fullName evidence="3">Uncharacterized protein</fullName>
    </submittedName>
</protein>
<sequence>MGSLSVATTLKLSLFSFSSSSSSSSSSTTTTTTKPLLQNPFPSLSFPLRKAPVLFCQATKSSTKSSTGPPKKRSSSSSSPSPSPPPPSSSSSASKKKKKKKKKKLTLEDFGLGDLKDFEVVESANAGAPSDFHYEDQEEEDEDGGDEGFSLSRSNRGLTDPSAPLPKPPAGFVVDDSGRVLMSSTKRIATLVDVANDNKPLECVIRRVFRSSRGDECLLLSPVDAPIRIFKSVNVVGWEEVSDEEFKAVLPSVEYALAKRHMHLVLSGLCYTVRGGFCYSEDEIMDFRTDEGGEDMGEFPSGVEITSFNVDGSHYMIYTPVDAILFVAVKDQNGGLQLADDDLLQDPATASAIKEENDFNELVEEEAALMDSLVEGVE</sequence>
<comment type="caution">
    <text evidence="3">The sequence shown here is derived from an EMBL/GenBank/DDBJ whole genome shotgun (WGS) entry which is preliminary data.</text>
</comment>
<keyword evidence="4" id="KW-1185">Reference proteome</keyword>
<dbReference type="EMBL" id="JAKUCV010003624">
    <property type="protein sequence ID" value="KAJ4838180.1"/>
    <property type="molecule type" value="Genomic_DNA"/>
</dbReference>
<organism evidence="3 4">
    <name type="scientific">Turnera subulata</name>
    <dbReference type="NCBI Taxonomy" id="218843"/>
    <lineage>
        <taxon>Eukaryota</taxon>
        <taxon>Viridiplantae</taxon>
        <taxon>Streptophyta</taxon>
        <taxon>Embryophyta</taxon>
        <taxon>Tracheophyta</taxon>
        <taxon>Spermatophyta</taxon>
        <taxon>Magnoliopsida</taxon>
        <taxon>eudicotyledons</taxon>
        <taxon>Gunneridae</taxon>
        <taxon>Pentapetalae</taxon>
        <taxon>rosids</taxon>
        <taxon>fabids</taxon>
        <taxon>Malpighiales</taxon>
        <taxon>Passifloraceae</taxon>
        <taxon>Turnera</taxon>
    </lineage>
</organism>